<dbReference type="AlphaFoldDB" id="A0A9P9XFQ9"/>
<proteinExistence type="predicted"/>
<dbReference type="OrthoDB" id="10637641at2759"/>
<evidence type="ECO:0000313" key="2">
    <source>
        <dbReference type="EMBL" id="KAI3552796.1"/>
    </source>
</evidence>
<name>A0A9P9XFQ9_9PEZI</name>
<sequence length="240" mass="26653">MMREGRHHDGGKDPEPTTQPTVQILCEFFLKGNLPISDLNALCYGESAAEQLSELTDAKYHLQPTKTHLSPGYGYGYTQGANHHIFRILAGTSPLKRCFQLPTTDRNELSLSGVAADIRDIKFRYRKAPLAISPSNSKGSPARGSYKGSSPRSLHPLAYDAQQRMNDLQCNRPSYREQHLISGGAAFQMRRALEERSVALDGAKPHGSYSTSPTSLLFQVFRSAPNKEQVKFENLDCRAN</sequence>
<evidence type="ECO:0000256" key="1">
    <source>
        <dbReference type="SAM" id="MobiDB-lite"/>
    </source>
</evidence>
<feature type="region of interest" description="Disordered" evidence="1">
    <location>
        <begin position="134"/>
        <end position="154"/>
    </location>
</feature>
<evidence type="ECO:0000313" key="3">
    <source>
        <dbReference type="Proteomes" id="UP001056436"/>
    </source>
</evidence>
<keyword evidence="3" id="KW-1185">Reference proteome</keyword>
<gene>
    <name evidence="2" type="ORF">CABS02_07013</name>
</gene>
<comment type="caution">
    <text evidence="2">The sequence shown here is derived from an EMBL/GenBank/DDBJ whole genome shotgun (WGS) entry which is preliminary data.</text>
</comment>
<organism evidence="2 3">
    <name type="scientific">Colletotrichum abscissum</name>
    <dbReference type="NCBI Taxonomy" id="1671311"/>
    <lineage>
        <taxon>Eukaryota</taxon>
        <taxon>Fungi</taxon>
        <taxon>Dikarya</taxon>
        <taxon>Ascomycota</taxon>
        <taxon>Pezizomycotina</taxon>
        <taxon>Sordariomycetes</taxon>
        <taxon>Hypocreomycetidae</taxon>
        <taxon>Glomerellales</taxon>
        <taxon>Glomerellaceae</taxon>
        <taxon>Colletotrichum</taxon>
        <taxon>Colletotrichum acutatum species complex</taxon>
    </lineage>
</organism>
<dbReference type="EMBL" id="SDAQ01000036">
    <property type="protein sequence ID" value="KAI3552796.1"/>
    <property type="molecule type" value="Genomic_DNA"/>
</dbReference>
<protein>
    <submittedName>
        <fullName evidence="2">Uncharacterized protein</fullName>
    </submittedName>
</protein>
<dbReference type="Proteomes" id="UP001056436">
    <property type="component" value="Unassembled WGS sequence"/>
</dbReference>
<accession>A0A9P9XFQ9</accession>
<reference evidence="2" key="1">
    <citation type="submission" date="2019-01" db="EMBL/GenBank/DDBJ databases">
        <title>Colletotrichum abscissum LGMF1257.</title>
        <authorList>
            <person name="Baroncelli R."/>
        </authorList>
    </citation>
    <scope>NUCLEOTIDE SEQUENCE</scope>
    <source>
        <strain evidence="2">Ca142</strain>
    </source>
</reference>